<dbReference type="CDD" id="cd18722">
    <property type="entry name" value="PIN_NicB-like"/>
    <property type="match status" value="1"/>
</dbReference>
<dbReference type="Proteomes" id="UP000075538">
    <property type="component" value="Unassembled WGS sequence"/>
</dbReference>
<dbReference type="Pfam" id="PF01936">
    <property type="entry name" value="NYN"/>
    <property type="match status" value="1"/>
</dbReference>
<gene>
    <name evidence="2" type="ORF">AD953_09060</name>
</gene>
<sequence length="201" mass="22981">MKKKTIILIDGGHLRVLSKQVRKNYNPDFIEKAAMGCINEDEDLIRALYYDCPQYSGKVRLPVSGDEKIFEADNNWLRQIGKKDYFAVRQGVLKFRGFKPRATPVSPQELTDDDFQPIFEQKGVDMRIGLDIANYSDQKAVDRFIIITADTDCIPAFKHARKAGIQVVLAKFPNSRFAREIGQHTDFIRDVDYPSGFDVCN</sequence>
<dbReference type="GO" id="GO:0004540">
    <property type="term" value="F:RNA nuclease activity"/>
    <property type="evidence" value="ECO:0007669"/>
    <property type="project" value="InterPro"/>
</dbReference>
<dbReference type="EMBL" id="LHZZ01000562">
    <property type="protein sequence ID" value="KXV75068.1"/>
    <property type="molecule type" value="Genomic_DNA"/>
</dbReference>
<dbReference type="Gene3D" id="3.40.50.1010">
    <property type="entry name" value="5'-nuclease"/>
    <property type="match status" value="1"/>
</dbReference>
<evidence type="ECO:0000259" key="1">
    <source>
        <dbReference type="Pfam" id="PF01936"/>
    </source>
</evidence>
<organism evidence="2 3">
    <name type="scientific">Acetobacter malorum</name>
    <dbReference type="NCBI Taxonomy" id="178901"/>
    <lineage>
        <taxon>Bacteria</taxon>
        <taxon>Pseudomonadati</taxon>
        <taxon>Pseudomonadota</taxon>
        <taxon>Alphaproteobacteria</taxon>
        <taxon>Acetobacterales</taxon>
        <taxon>Acetobacteraceae</taxon>
        <taxon>Acetobacter</taxon>
    </lineage>
</organism>
<dbReference type="AlphaFoldDB" id="A0A149V4E4"/>
<evidence type="ECO:0000313" key="3">
    <source>
        <dbReference type="Proteomes" id="UP000075538"/>
    </source>
</evidence>
<feature type="domain" description="NYN" evidence="1">
    <location>
        <begin position="109"/>
        <end position="177"/>
    </location>
</feature>
<dbReference type="RefSeq" id="WP_061491177.1">
    <property type="nucleotide sequence ID" value="NZ_LHZZ01000562.1"/>
</dbReference>
<dbReference type="PATRIC" id="fig|178901.15.peg.594"/>
<reference evidence="2 3" key="1">
    <citation type="submission" date="2015-06" db="EMBL/GenBank/DDBJ databases">
        <title>Improved classification and identification of acetic acid bacteria using matrix-assisted laser desorption/ionization time-of-flight mass spectrometry; Gluconobacter nephelii and Gluconobacter uchimurae are later heterotypic synonyms of Gluconobacter japonicus and Gluconobacter oxydans, respectively.</title>
        <authorList>
            <person name="Li L."/>
            <person name="Cleenwerck I."/>
            <person name="De Vuyst L."/>
            <person name="Vandamme P."/>
        </authorList>
    </citation>
    <scope>NUCLEOTIDE SEQUENCE [LARGE SCALE GENOMIC DNA]</scope>
    <source>
        <strain evidence="2 3">LMG 1604</strain>
    </source>
</reference>
<proteinExistence type="predicted"/>
<protein>
    <recommendedName>
        <fullName evidence="1">NYN domain-containing protein</fullName>
    </recommendedName>
</protein>
<comment type="caution">
    <text evidence="2">The sequence shown here is derived from an EMBL/GenBank/DDBJ whole genome shotgun (WGS) entry which is preliminary data.</text>
</comment>
<accession>A0A149V4E4</accession>
<name>A0A149V4E4_9PROT</name>
<dbReference type="InterPro" id="IPR021139">
    <property type="entry name" value="NYN"/>
</dbReference>
<evidence type="ECO:0000313" key="2">
    <source>
        <dbReference type="EMBL" id="KXV75068.1"/>
    </source>
</evidence>